<keyword evidence="1" id="KW-0812">Transmembrane</keyword>
<sequence length="189" mass="21932">MVISMAPWLFHLILSIIILILAFIIGRGLYHFLSKKEKSRKWQDRLLALLLAVVMAGFYFYITEGFTDRASLGEKIVTSSGSKTVGEEQEVLIPLGDYVVIERLYEYGYVVEDVLQGNEYRMTFLIEDEVAFLENYSDYVTGNGMFINESRFLFKQAYNEEWKQVLEAAREREEVDIPGVELQMDKVKK</sequence>
<name>A0A1I2CVK2_9BACI</name>
<evidence type="ECO:0000256" key="1">
    <source>
        <dbReference type="SAM" id="Phobius"/>
    </source>
</evidence>
<gene>
    <name evidence="2" type="ORF">SAMN05192532_103233</name>
</gene>
<dbReference type="Proteomes" id="UP000199516">
    <property type="component" value="Unassembled WGS sequence"/>
</dbReference>
<dbReference type="EMBL" id="FONT01000003">
    <property type="protein sequence ID" value="SFE72331.1"/>
    <property type="molecule type" value="Genomic_DNA"/>
</dbReference>
<accession>A0A1I2CVK2</accession>
<keyword evidence="1" id="KW-0472">Membrane</keyword>
<proteinExistence type="predicted"/>
<evidence type="ECO:0000313" key="2">
    <source>
        <dbReference type="EMBL" id="SFE72331.1"/>
    </source>
</evidence>
<reference evidence="2 3" key="1">
    <citation type="submission" date="2016-10" db="EMBL/GenBank/DDBJ databases">
        <authorList>
            <person name="de Groot N.N."/>
        </authorList>
    </citation>
    <scope>NUCLEOTIDE SEQUENCE [LARGE SCALE GENOMIC DNA]</scope>
    <source>
        <strain evidence="2 3">DSM 23995</strain>
    </source>
</reference>
<evidence type="ECO:0000313" key="3">
    <source>
        <dbReference type="Proteomes" id="UP000199516"/>
    </source>
</evidence>
<dbReference type="AlphaFoldDB" id="A0A1I2CVK2"/>
<feature type="transmembrane region" description="Helical" evidence="1">
    <location>
        <begin position="6"/>
        <end position="25"/>
    </location>
</feature>
<dbReference type="STRING" id="930128.SAMN05192532_103233"/>
<keyword evidence="3" id="KW-1185">Reference proteome</keyword>
<keyword evidence="1" id="KW-1133">Transmembrane helix</keyword>
<feature type="transmembrane region" description="Helical" evidence="1">
    <location>
        <begin position="46"/>
        <end position="62"/>
    </location>
</feature>
<dbReference type="OrthoDB" id="2965811at2"/>
<dbReference type="RefSeq" id="WP_091660447.1">
    <property type="nucleotide sequence ID" value="NZ_FONT01000003.1"/>
</dbReference>
<protein>
    <submittedName>
        <fullName evidence="2">Uncharacterized protein</fullName>
    </submittedName>
</protein>
<organism evidence="2 3">
    <name type="scientific">Alteribacillus iranensis</name>
    <dbReference type="NCBI Taxonomy" id="930128"/>
    <lineage>
        <taxon>Bacteria</taxon>
        <taxon>Bacillati</taxon>
        <taxon>Bacillota</taxon>
        <taxon>Bacilli</taxon>
        <taxon>Bacillales</taxon>
        <taxon>Bacillaceae</taxon>
        <taxon>Alteribacillus</taxon>
    </lineage>
</organism>